<evidence type="ECO:0000313" key="2">
    <source>
        <dbReference type="Proteomes" id="UP000739538"/>
    </source>
</evidence>
<feature type="non-terminal residue" evidence="1">
    <location>
        <position position="95"/>
    </location>
</feature>
<dbReference type="EMBL" id="JAGQHS010000392">
    <property type="protein sequence ID" value="MCA9759560.1"/>
    <property type="molecule type" value="Genomic_DNA"/>
</dbReference>
<reference evidence="1" key="2">
    <citation type="journal article" date="2021" name="Microbiome">
        <title>Successional dynamics and alternative stable states in a saline activated sludge microbial community over 9 years.</title>
        <authorList>
            <person name="Wang Y."/>
            <person name="Ye J."/>
            <person name="Ju F."/>
            <person name="Liu L."/>
            <person name="Boyd J.A."/>
            <person name="Deng Y."/>
            <person name="Parks D.H."/>
            <person name="Jiang X."/>
            <person name="Yin X."/>
            <person name="Woodcroft B.J."/>
            <person name="Tyson G.W."/>
            <person name="Hugenholtz P."/>
            <person name="Polz M.F."/>
            <person name="Zhang T."/>
        </authorList>
    </citation>
    <scope>NUCLEOTIDE SEQUENCE</scope>
    <source>
        <strain evidence="1">HKST-UBA02</strain>
    </source>
</reference>
<evidence type="ECO:0000313" key="1">
    <source>
        <dbReference type="EMBL" id="MCA9759560.1"/>
    </source>
</evidence>
<sequence>MHRRPNHLTRNAFWLTAGVPFLATGRARALVTTIALILAVSGFGPHSAIAAIPAFDSEIVDPGDGDTGLYASLQRDSAGNLHVAYYDTDLEALRY</sequence>
<accession>A0A956SGA5</accession>
<protein>
    <submittedName>
        <fullName evidence="1">Uncharacterized protein</fullName>
    </submittedName>
</protein>
<organism evidence="1 2">
    <name type="scientific">Eiseniibacteriota bacterium</name>
    <dbReference type="NCBI Taxonomy" id="2212470"/>
    <lineage>
        <taxon>Bacteria</taxon>
        <taxon>Candidatus Eiseniibacteriota</taxon>
    </lineage>
</organism>
<dbReference type="Proteomes" id="UP000739538">
    <property type="component" value="Unassembled WGS sequence"/>
</dbReference>
<dbReference type="AlphaFoldDB" id="A0A956SGA5"/>
<gene>
    <name evidence="1" type="ORF">KDA27_27440</name>
</gene>
<proteinExistence type="predicted"/>
<name>A0A956SGA5_UNCEI</name>
<reference evidence="1" key="1">
    <citation type="submission" date="2020-04" db="EMBL/GenBank/DDBJ databases">
        <authorList>
            <person name="Zhang T."/>
        </authorList>
    </citation>
    <scope>NUCLEOTIDE SEQUENCE</scope>
    <source>
        <strain evidence="1">HKST-UBA02</strain>
    </source>
</reference>
<comment type="caution">
    <text evidence="1">The sequence shown here is derived from an EMBL/GenBank/DDBJ whole genome shotgun (WGS) entry which is preliminary data.</text>
</comment>